<name>A0A4V5ZP26_9EURY</name>
<evidence type="ECO:0000313" key="3">
    <source>
        <dbReference type="EMBL" id="TKR26183.1"/>
    </source>
</evidence>
<dbReference type="EMBL" id="QKNX01000002">
    <property type="protein sequence ID" value="TKR26183.1"/>
    <property type="molecule type" value="Genomic_DNA"/>
</dbReference>
<evidence type="ECO:0000259" key="2">
    <source>
        <dbReference type="Pfam" id="PF02627"/>
    </source>
</evidence>
<feature type="compositionally biased region" description="Basic and acidic residues" evidence="1">
    <location>
        <begin position="16"/>
        <end position="26"/>
    </location>
</feature>
<dbReference type="InterPro" id="IPR029032">
    <property type="entry name" value="AhpD-like"/>
</dbReference>
<dbReference type="InterPro" id="IPR003779">
    <property type="entry name" value="CMD-like"/>
</dbReference>
<dbReference type="PANTHER" id="PTHR34846">
    <property type="entry name" value="4-CARBOXYMUCONOLACTONE DECARBOXYLASE FAMILY PROTEIN (AFU_ORTHOLOGUE AFUA_6G11590)"/>
    <property type="match status" value="1"/>
</dbReference>
<keyword evidence="4" id="KW-1185">Reference proteome</keyword>
<comment type="caution">
    <text evidence="3">The sequence shown here is derived from an EMBL/GenBank/DDBJ whole genome shotgun (WGS) entry which is preliminary data.</text>
</comment>
<proteinExistence type="predicted"/>
<feature type="domain" description="Carboxymuconolactone decarboxylase-like" evidence="2">
    <location>
        <begin position="46"/>
        <end position="109"/>
    </location>
</feature>
<dbReference type="AlphaFoldDB" id="A0A4V5ZP26"/>
<dbReference type="PANTHER" id="PTHR34846:SF11">
    <property type="entry name" value="4-CARBOXYMUCONOLACTONE DECARBOXYLASE FAMILY PROTEIN (AFU_ORTHOLOGUE AFUA_6G11590)"/>
    <property type="match status" value="1"/>
</dbReference>
<reference evidence="3 4" key="1">
    <citation type="submission" date="2019-04" db="EMBL/GenBank/DDBJ databases">
        <title>Natronomonas sp. F20-122 a newhaloarchaeon isolated from a saline saltern of Isla Bacuta, Huelva, Spain.</title>
        <authorList>
            <person name="Duran-Viseras A."/>
            <person name="Sanchez-Porro C."/>
            <person name="Ventosa A."/>
        </authorList>
    </citation>
    <scope>NUCLEOTIDE SEQUENCE [LARGE SCALE GENOMIC DNA]</scope>
    <source>
        <strain evidence="3 4">F20-122</strain>
    </source>
</reference>
<dbReference type="OrthoDB" id="343109at2157"/>
<dbReference type="Gene3D" id="1.20.1290.10">
    <property type="entry name" value="AhpD-like"/>
    <property type="match status" value="1"/>
</dbReference>
<gene>
    <name evidence="3" type="ORF">DM868_06730</name>
</gene>
<dbReference type="SUPFAM" id="SSF69118">
    <property type="entry name" value="AhpD-like"/>
    <property type="match status" value="1"/>
</dbReference>
<dbReference type="Proteomes" id="UP000308037">
    <property type="component" value="Unassembled WGS sequence"/>
</dbReference>
<dbReference type="GO" id="GO:0051920">
    <property type="term" value="F:peroxiredoxin activity"/>
    <property type="evidence" value="ECO:0007669"/>
    <property type="project" value="InterPro"/>
</dbReference>
<dbReference type="Pfam" id="PF02627">
    <property type="entry name" value="CMD"/>
    <property type="match status" value="1"/>
</dbReference>
<dbReference type="RefSeq" id="WP_137276099.1">
    <property type="nucleotide sequence ID" value="NZ_QKNX01000002.1"/>
</dbReference>
<feature type="region of interest" description="Disordered" evidence="1">
    <location>
        <begin position="1"/>
        <end position="26"/>
    </location>
</feature>
<evidence type="ECO:0000313" key="4">
    <source>
        <dbReference type="Proteomes" id="UP000308037"/>
    </source>
</evidence>
<organism evidence="3 4">
    <name type="scientific">Natronomonas salsuginis</name>
    <dbReference type="NCBI Taxonomy" id="2217661"/>
    <lineage>
        <taxon>Archaea</taxon>
        <taxon>Methanobacteriati</taxon>
        <taxon>Methanobacteriota</taxon>
        <taxon>Stenosarchaea group</taxon>
        <taxon>Halobacteria</taxon>
        <taxon>Halobacteriales</taxon>
        <taxon>Natronomonadaceae</taxon>
        <taxon>Natronomonas</taxon>
    </lineage>
</organism>
<accession>A0A4V5ZP26</accession>
<evidence type="ECO:0000256" key="1">
    <source>
        <dbReference type="SAM" id="MobiDB-lite"/>
    </source>
</evidence>
<protein>
    <submittedName>
        <fullName evidence="3">Carboxymuconolactone decarboxylase family protein</fullName>
    </submittedName>
</protein>
<sequence length="190" mass="21350">MARIPFPEDVDPDLVESQRPDSLPEKYSHIGQQDARNVYRSIAHDPEVVETLRAHIGATWEHCGLSDRDRELVLLSVAREIDSAYEWHQHVRIAILEGISPEEIRALSARDYESFDDTETLLMEFAAAAASNGVTDEDVESLRDAFPDDDVAGIVALVGVYVDLNVILSAFDVETEEPFVGWELENLERD</sequence>